<feature type="transmembrane region" description="Helical" evidence="9">
    <location>
        <begin position="333"/>
        <end position="356"/>
    </location>
</feature>
<dbReference type="PANTHER" id="PTHR21716:SF53">
    <property type="entry name" value="PERMEASE PERM-RELATED"/>
    <property type="match status" value="1"/>
</dbReference>
<evidence type="ECO:0000256" key="9">
    <source>
        <dbReference type="SAM" id="Phobius"/>
    </source>
</evidence>
<evidence type="ECO:0008006" key="12">
    <source>
        <dbReference type="Google" id="ProtNLM"/>
    </source>
</evidence>
<gene>
    <name evidence="10" type="ORF">GCM10022236_48160</name>
</gene>
<dbReference type="RefSeq" id="WP_344809436.1">
    <property type="nucleotide sequence ID" value="NZ_BAABAB010000050.1"/>
</dbReference>
<keyword evidence="11" id="KW-1185">Reference proteome</keyword>
<sequence>MAERRTFRERIARWRADGLPIPAAEQAGDGRSAAIATSDPDRPDEPVEVPADDSIDLGEDAPPQPRPDAPVGTAADPRPAGTAADPTTGVAVPVPPETIVAVQTGDASSGVAPIVATDTSEFDRAVPRGLQIAAAWAWRVIIIAIMLYGFGLALRYVSEVAIPVAVAILLAAMIGPLTNRLNRWGLPRGAAAGISVLGGLLLIIGVLTLIGTLVAGQASTLGQNVVSGFNTLVEWLQNGPLHISADWFNIDEWGKRIQNFLVDSQGTITTYASEFGAQVGHFLAGIAIVLFSLFYFLYQGRTIFSFLLKFVPRAARHRVDHAAREGWTSLSHYVRAVILVALVDAIGVLIGALILGVPLAPALAALVFIGAFVPIVGAFVSGFVAVLVALVALGWVKALIMLAIIIGVMQLEGHVLQPFLLGRAVKLHPLAVILAIAIGVIMAGIVGALMAVPLLAYIKTFVQDLNESATTGLTPTAREFH</sequence>
<keyword evidence="4" id="KW-1003">Cell membrane</keyword>
<feature type="compositionally biased region" description="Acidic residues" evidence="8">
    <location>
        <begin position="46"/>
        <end position="59"/>
    </location>
</feature>
<keyword evidence="5 9" id="KW-0812">Transmembrane</keyword>
<evidence type="ECO:0000256" key="4">
    <source>
        <dbReference type="ARBA" id="ARBA00022475"/>
    </source>
</evidence>
<dbReference type="Pfam" id="PF01594">
    <property type="entry name" value="AI-2E_transport"/>
    <property type="match status" value="1"/>
</dbReference>
<feature type="transmembrane region" description="Helical" evidence="9">
    <location>
        <begin position="279"/>
        <end position="298"/>
    </location>
</feature>
<keyword evidence="7 9" id="KW-0472">Membrane</keyword>
<evidence type="ECO:0000256" key="3">
    <source>
        <dbReference type="ARBA" id="ARBA00022448"/>
    </source>
</evidence>
<evidence type="ECO:0000256" key="7">
    <source>
        <dbReference type="ARBA" id="ARBA00023136"/>
    </source>
</evidence>
<feature type="region of interest" description="Disordered" evidence="8">
    <location>
        <begin position="15"/>
        <end position="92"/>
    </location>
</feature>
<keyword evidence="3" id="KW-0813">Transport</keyword>
<reference evidence="11" key="1">
    <citation type="journal article" date="2019" name="Int. J. Syst. Evol. Microbiol.">
        <title>The Global Catalogue of Microorganisms (GCM) 10K type strain sequencing project: providing services to taxonomists for standard genome sequencing and annotation.</title>
        <authorList>
            <consortium name="The Broad Institute Genomics Platform"/>
            <consortium name="The Broad Institute Genome Sequencing Center for Infectious Disease"/>
            <person name="Wu L."/>
            <person name="Ma J."/>
        </authorList>
    </citation>
    <scope>NUCLEOTIDE SEQUENCE [LARGE SCALE GENOMIC DNA]</scope>
    <source>
        <strain evidence="11">JCM 16929</strain>
    </source>
</reference>
<protein>
    <recommendedName>
        <fullName evidence="12">AI-2E family transporter</fullName>
    </recommendedName>
</protein>
<comment type="caution">
    <text evidence="10">The sequence shown here is derived from an EMBL/GenBank/DDBJ whole genome shotgun (WGS) entry which is preliminary data.</text>
</comment>
<comment type="subcellular location">
    <subcellularLocation>
        <location evidence="1">Cell membrane</location>
        <topology evidence="1">Multi-pass membrane protein</topology>
    </subcellularLocation>
</comment>
<evidence type="ECO:0000313" key="10">
    <source>
        <dbReference type="EMBL" id="GAA3639966.1"/>
    </source>
</evidence>
<feature type="transmembrane region" description="Helical" evidence="9">
    <location>
        <begin position="362"/>
        <end position="380"/>
    </location>
</feature>
<evidence type="ECO:0000256" key="2">
    <source>
        <dbReference type="ARBA" id="ARBA00009773"/>
    </source>
</evidence>
<feature type="transmembrane region" description="Helical" evidence="9">
    <location>
        <begin position="387"/>
        <end position="411"/>
    </location>
</feature>
<name>A0ABP7ATX3_9ACTN</name>
<evidence type="ECO:0000256" key="6">
    <source>
        <dbReference type="ARBA" id="ARBA00022989"/>
    </source>
</evidence>
<organism evidence="10 11">
    <name type="scientific">Microlunatus ginsengisoli</name>
    <dbReference type="NCBI Taxonomy" id="363863"/>
    <lineage>
        <taxon>Bacteria</taxon>
        <taxon>Bacillati</taxon>
        <taxon>Actinomycetota</taxon>
        <taxon>Actinomycetes</taxon>
        <taxon>Propionibacteriales</taxon>
        <taxon>Propionibacteriaceae</taxon>
        <taxon>Microlunatus</taxon>
    </lineage>
</organism>
<comment type="similarity">
    <text evidence="2">Belongs to the autoinducer-2 exporter (AI-2E) (TC 2.A.86) family.</text>
</comment>
<dbReference type="PANTHER" id="PTHR21716">
    <property type="entry name" value="TRANSMEMBRANE PROTEIN"/>
    <property type="match status" value="1"/>
</dbReference>
<dbReference type="InterPro" id="IPR002549">
    <property type="entry name" value="AI-2E-like"/>
</dbReference>
<feature type="transmembrane region" description="Helical" evidence="9">
    <location>
        <begin position="136"/>
        <end position="154"/>
    </location>
</feature>
<evidence type="ECO:0000313" key="11">
    <source>
        <dbReference type="Proteomes" id="UP001501490"/>
    </source>
</evidence>
<dbReference type="EMBL" id="BAABAB010000050">
    <property type="protein sequence ID" value="GAA3639966.1"/>
    <property type="molecule type" value="Genomic_DNA"/>
</dbReference>
<evidence type="ECO:0000256" key="1">
    <source>
        <dbReference type="ARBA" id="ARBA00004651"/>
    </source>
</evidence>
<feature type="transmembrane region" description="Helical" evidence="9">
    <location>
        <begin position="190"/>
        <end position="215"/>
    </location>
</feature>
<evidence type="ECO:0000256" key="5">
    <source>
        <dbReference type="ARBA" id="ARBA00022692"/>
    </source>
</evidence>
<feature type="transmembrane region" description="Helical" evidence="9">
    <location>
        <begin position="431"/>
        <end position="458"/>
    </location>
</feature>
<evidence type="ECO:0000256" key="8">
    <source>
        <dbReference type="SAM" id="MobiDB-lite"/>
    </source>
</evidence>
<keyword evidence="6 9" id="KW-1133">Transmembrane helix</keyword>
<proteinExistence type="inferred from homology"/>
<accession>A0ABP7ATX3</accession>
<feature type="transmembrane region" description="Helical" evidence="9">
    <location>
        <begin position="160"/>
        <end position="178"/>
    </location>
</feature>
<dbReference type="Proteomes" id="UP001501490">
    <property type="component" value="Unassembled WGS sequence"/>
</dbReference>